<keyword evidence="4 9" id="KW-0378">Hydrolase</keyword>
<keyword evidence="9" id="KW-0326">Glycosidase</keyword>
<keyword evidence="7" id="KW-0234">DNA repair</keyword>
<dbReference type="InterPro" id="IPR051536">
    <property type="entry name" value="UDG_Type-4/5"/>
</dbReference>
<evidence type="ECO:0000259" key="8">
    <source>
        <dbReference type="SMART" id="SM00986"/>
    </source>
</evidence>
<keyword evidence="6" id="KW-0411">Iron-sulfur</keyword>
<name>A0ABT8UI20_9MYCO</name>
<dbReference type="SUPFAM" id="SSF52141">
    <property type="entry name" value="Uracil-DNA glycosylase-like"/>
    <property type="match status" value="1"/>
</dbReference>
<dbReference type="CDD" id="cd10030">
    <property type="entry name" value="UDG-F4_TTUDGA_SPO1dp_like"/>
    <property type="match status" value="1"/>
</dbReference>
<keyword evidence="1" id="KW-0004">4Fe-4S</keyword>
<evidence type="ECO:0000256" key="6">
    <source>
        <dbReference type="ARBA" id="ARBA00023014"/>
    </source>
</evidence>
<dbReference type="PANTHER" id="PTHR33693">
    <property type="entry name" value="TYPE-5 URACIL-DNA GLYCOSYLASE"/>
    <property type="match status" value="1"/>
</dbReference>
<comment type="caution">
    <text evidence="9">The sequence shown here is derived from an EMBL/GenBank/DDBJ whole genome shotgun (WGS) entry which is preliminary data.</text>
</comment>
<keyword evidence="2" id="KW-0479">Metal-binding</keyword>
<evidence type="ECO:0000256" key="5">
    <source>
        <dbReference type="ARBA" id="ARBA00023004"/>
    </source>
</evidence>
<organism evidence="9 10">
    <name type="scientific">Mycolicibacterium arseniciresistens</name>
    <dbReference type="NCBI Taxonomy" id="3062257"/>
    <lineage>
        <taxon>Bacteria</taxon>
        <taxon>Bacillati</taxon>
        <taxon>Actinomycetota</taxon>
        <taxon>Actinomycetes</taxon>
        <taxon>Mycobacteriales</taxon>
        <taxon>Mycobacteriaceae</taxon>
        <taxon>Mycolicibacterium</taxon>
    </lineage>
</organism>
<sequence>MEAVKAEIVQCQRCEGMNIHDVTQAAPGYGSPESPVVVVGQSLCGKPCMRAQIPFTGGSGRFLNLALERAGLTKSDIFTTNVVHCHPPANRPSLPHEIANCRPYLLRELKIIQPRLVVGLGKDASAALRDVYPDADAMPWPFAAPPGRQPRAASPKLLAVPHPSWIKWQPLERREEYVESLARALRWAFGSSKPR</sequence>
<dbReference type="GO" id="GO:0004844">
    <property type="term" value="F:uracil DNA N-glycosylase activity"/>
    <property type="evidence" value="ECO:0007669"/>
    <property type="project" value="UniProtKB-EC"/>
</dbReference>
<reference evidence="9" key="1">
    <citation type="submission" date="2023-07" db="EMBL/GenBank/DDBJ databases">
        <title>Mycolicibacterium sp. nov., a novel bacterial species.</title>
        <authorList>
            <person name="Cao Y."/>
        </authorList>
    </citation>
    <scope>NUCLEOTIDE SEQUENCE</scope>
    <source>
        <strain evidence="9">KC 300</strain>
    </source>
</reference>
<evidence type="ECO:0000256" key="7">
    <source>
        <dbReference type="ARBA" id="ARBA00023204"/>
    </source>
</evidence>
<proteinExistence type="predicted"/>
<dbReference type="EMBL" id="JAUMSQ010000051">
    <property type="protein sequence ID" value="MDO3636043.1"/>
    <property type="molecule type" value="Genomic_DNA"/>
</dbReference>
<dbReference type="Pfam" id="PF03167">
    <property type="entry name" value="UDG"/>
    <property type="match status" value="1"/>
</dbReference>
<evidence type="ECO:0000256" key="1">
    <source>
        <dbReference type="ARBA" id="ARBA00022485"/>
    </source>
</evidence>
<evidence type="ECO:0000256" key="2">
    <source>
        <dbReference type="ARBA" id="ARBA00022723"/>
    </source>
</evidence>
<dbReference type="Gene3D" id="3.40.470.10">
    <property type="entry name" value="Uracil-DNA glycosylase-like domain"/>
    <property type="match status" value="1"/>
</dbReference>
<dbReference type="InterPro" id="IPR005122">
    <property type="entry name" value="Uracil-DNA_glycosylase-like"/>
</dbReference>
<accession>A0ABT8UI20</accession>
<keyword evidence="3" id="KW-0227">DNA damage</keyword>
<evidence type="ECO:0000313" key="9">
    <source>
        <dbReference type="EMBL" id="MDO3636043.1"/>
    </source>
</evidence>
<gene>
    <name evidence="9" type="ORF">Q2100_09840</name>
</gene>
<protein>
    <submittedName>
        <fullName evidence="9">Uracil-DNA glycosylase</fullName>
        <ecNumber evidence="9">3.2.2.27</ecNumber>
    </submittedName>
</protein>
<dbReference type="RefSeq" id="WP_302913896.1">
    <property type="nucleotide sequence ID" value="NZ_JAUMSQ010000051.1"/>
</dbReference>
<keyword evidence="5" id="KW-0408">Iron</keyword>
<dbReference type="InterPro" id="IPR036895">
    <property type="entry name" value="Uracil-DNA_glycosylase-like_sf"/>
</dbReference>
<evidence type="ECO:0000256" key="4">
    <source>
        <dbReference type="ARBA" id="ARBA00022801"/>
    </source>
</evidence>
<keyword evidence="10" id="KW-1185">Reference proteome</keyword>
<evidence type="ECO:0000313" key="10">
    <source>
        <dbReference type="Proteomes" id="UP001168823"/>
    </source>
</evidence>
<dbReference type="SMART" id="SM00986">
    <property type="entry name" value="UDG"/>
    <property type="match status" value="1"/>
</dbReference>
<dbReference type="EC" id="3.2.2.27" evidence="9"/>
<evidence type="ECO:0000256" key="3">
    <source>
        <dbReference type="ARBA" id="ARBA00022763"/>
    </source>
</evidence>
<dbReference type="SMART" id="SM00987">
    <property type="entry name" value="UreE_C"/>
    <property type="match status" value="1"/>
</dbReference>
<dbReference type="Proteomes" id="UP001168823">
    <property type="component" value="Unassembled WGS sequence"/>
</dbReference>
<feature type="domain" description="Uracil-DNA glycosylase-like" evidence="8">
    <location>
        <begin position="27"/>
        <end position="186"/>
    </location>
</feature>